<evidence type="ECO:0000256" key="4">
    <source>
        <dbReference type="RuleBase" id="RU362028"/>
    </source>
</evidence>
<dbReference type="Proteomes" id="UP000886814">
    <property type="component" value="Unassembled WGS sequence"/>
</dbReference>
<dbReference type="GO" id="GO:0000455">
    <property type="term" value="P:enzyme-directed rRNA pseudouridine synthesis"/>
    <property type="evidence" value="ECO:0007669"/>
    <property type="project" value="TreeGrafter"/>
</dbReference>
<evidence type="ECO:0000313" key="6">
    <source>
        <dbReference type="EMBL" id="HIV39015.1"/>
    </source>
</evidence>
<evidence type="ECO:0000259" key="5">
    <source>
        <dbReference type="Pfam" id="PF00849"/>
    </source>
</evidence>
<reference evidence="6" key="2">
    <citation type="submission" date="2021-04" db="EMBL/GenBank/DDBJ databases">
        <authorList>
            <person name="Gilroy R."/>
        </authorList>
    </citation>
    <scope>NUCLEOTIDE SEQUENCE</scope>
    <source>
        <strain evidence="6">CHK195-9823</strain>
    </source>
</reference>
<protein>
    <recommendedName>
        <fullName evidence="4">Pseudouridine synthase</fullName>
        <ecNumber evidence="4">5.4.99.-</ecNumber>
    </recommendedName>
</protein>
<dbReference type="Gene3D" id="3.30.2350.10">
    <property type="entry name" value="Pseudouridine synthase"/>
    <property type="match status" value="1"/>
</dbReference>
<sequence>MTLDEKTAFQPLERVLKNSLGLTKRQISQAKFRENGICINGKKQRISYVGTPGEVLTVCLEESSENTGKVLPQQGELEILYEDPDILAVNKPAGMPCHPGRGHYLDSLGNLAAGLFEKRGEPCPVRIIGRLDKDTSGVVILAKNQAAGARLGEQKAKGIFRKEYIGLAQGHLKEPEGRIREPIGKMPGEKLKMQVTPEGKSADTSYQALKFLENATLARWKIFTGRTHQIRVHMAWLGHPLLGDPIYGTGENPYFPGLALHCAKAVFLQPFTGEKVVIQAPPEGWNEKLKEWVLQNMGSELKGTGQEFLL</sequence>
<dbReference type="GO" id="GO:0009982">
    <property type="term" value="F:pseudouridine synthase activity"/>
    <property type="evidence" value="ECO:0007669"/>
    <property type="project" value="InterPro"/>
</dbReference>
<keyword evidence="4" id="KW-0413">Isomerase</keyword>
<evidence type="ECO:0000256" key="2">
    <source>
        <dbReference type="ARBA" id="ARBA00010876"/>
    </source>
</evidence>
<dbReference type="InterPro" id="IPR050188">
    <property type="entry name" value="RluA_PseudoU_synthase"/>
</dbReference>
<comment type="catalytic activity">
    <reaction evidence="1 4">
        <text>a uridine in RNA = a pseudouridine in RNA</text>
        <dbReference type="Rhea" id="RHEA:48348"/>
        <dbReference type="Rhea" id="RHEA-COMP:12068"/>
        <dbReference type="Rhea" id="RHEA-COMP:12069"/>
        <dbReference type="ChEBI" id="CHEBI:65314"/>
        <dbReference type="ChEBI" id="CHEBI:65315"/>
    </reaction>
</comment>
<dbReference type="CDD" id="cd02869">
    <property type="entry name" value="PseudoU_synth_RluA_like"/>
    <property type="match status" value="1"/>
</dbReference>
<feature type="active site" evidence="3">
    <location>
        <position position="132"/>
    </location>
</feature>
<gene>
    <name evidence="6" type="ORF">H9747_08475</name>
</gene>
<dbReference type="PANTHER" id="PTHR21600">
    <property type="entry name" value="MITOCHONDRIAL RNA PSEUDOURIDINE SYNTHASE"/>
    <property type="match status" value="1"/>
</dbReference>
<comment type="caution">
    <text evidence="6">The sequence shown here is derived from an EMBL/GenBank/DDBJ whole genome shotgun (WGS) entry which is preliminary data.</text>
</comment>
<evidence type="ECO:0000256" key="3">
    <source>
        <dbReference type="PIRSR" id="PIRSR606225-1"/>
    </source>
</evidence>
<comment type="function">
    <text evidence="4">Responsible for synthesis of pseudouridine from uracil.</text>
</comment>
<dbReference type="AlphaFoldDB" id="A0A9D1TFK3"/>
<dbReference type="InterPro" id="IPR006145">
    <property type="entry name" value="PsdUridine_synth_RsuA/RluA"/>
</dbReference>
<dbReference type="PANTHER" id="PTHR21600:SF87">
    <property type="entry name" value="RNA PSEUDOURIDYLATE SYNTHASE DOMAIN-CONTAINING PROTEIN 1"/>
    <property type="match status" value="1"/>
</dbReference>
<accession>A0A9D1TFK3</accession>
<dbReference type="NCBIfam" id="TIGR00005">
    <property type="entry name" value="rluA_subfam"/>
    <property type="match status" value="1"/>
</dbReference>
<organism evidence="6 7">
    <name type="scientific">Candidatus Blautia stercorigallinarum</name>
    <dbReference type="NCBI Taxonomy" id="2838501"/>
    <lineage>
        <taxon>Bacteria</taxon>
        <taxon>Bacillati</taxon>
        <taxon>Bacillota</taxon>
        <taxon>Clostridia</taxon>
        <taxon>Lachnospirales</taxon>
        <taxon>Lachnospiraceae</taxon>
        <taxon>Blautia</taxon>
    </lineage>
</organism>
<dbReference type="SUPFAM" id="SSF55120">
    <property type="entry name" value="Pseudouridine synthase"/>
    <property type="match status" value="1"/>
</dbReference>
<dbReference type="InterPro" id="IPR006225">
    <property type="entry name" value="PsdUridine_synth_RluC/D"/>
</dbReference>
<dbReference type="GO" id="GO:0140098">
    <property type="term" value="F:catalytic activity, acting on RNA"/>
    <property type="evidence" value="ECO:0007669"/>
    <property type="project" value="UniProtKB-ARBA"/>
</dbReference>
<evidence type="ECO:0000256" key="1">
    <source>
        <dbReference type="ARBA" id="ARBA00000073"/>
    </source>
</evidence>
<dbReference type="InterPro" id="IPR020103">
    <property type="entry name" value="PsdUridine_synth_cat_dom_sf"/>
</dbReference>
<proteinExistence type="inferred from homology"/>
<dbReference type="EMBL" id="DXIQ01000053">
    <property type="protein sequence ID" value="HIV39015.1"/>
    <property type="molecule type" value="Genomic_DNA"/>
</dbReference>
<evidence type="ECO:0000313" key="7">
    <source>
        <dbReference type="Proteomes" id="UP000886814"/>
    </source>
</evidence>
<name>A0A9D1TFK3_9FIRM</name>
<dbReference type="GO" id="GO:0003723">
    <property type="term" value="F:RNA binding"/>
    <property type="evidence" value="ECO:0007669"/>
    <property type="project" value="InterPro"/>
</dbReference>
<dbReference type="EC" id="5.4.99.-" evidence="4"/>
<reference evidence="6" key="1">
    <citation type="journal article" date="2021" name="PeerJ">
        <title>Extensive microbial diversity within the chicken gut microbiome revealed by metagenomics and culture.</title>
        <authorList>
            <person name="Gilroy R."/>
            <person name="Ravi A."/>
            <person name="Getino M."/>
            <person name="Pursley I."/>
            <person name="Horton D.L."/>
            <person name="Alikhan N.F."/>
            <person name="Baker D."/>
            <person name="Gharbi K."/>
            <person name="Hall N."/>
            <person name="Watson M."/>
            <person name="Adriaenssens E.M."/>
            <person name="Foster-Nyarko E."/>
            <person name="Jarju S."/>
            <person name="Secka A."/>
            <person name="Antonio M."/>
            <person name="Oren A."/>
            <person name="Chaudhuri R.R."/>
            <person name="La Ragione R."/>
            <person name="Hildebrand F."/>
            <person name="Pallen M.J."/>
        </authorList>
    </citation>
    <scope>NUCLEOTIDE SEQUENCE</scope>
    <source>
        <strain evidence="6">CHK195-9823</strain>
    </source>
</reference>
<feature type="domain" description="Pseudouridine synthase RsuA/RluA-like" evidence="5">
    <location>
        <begin position="86"/>
        <end position="235"/>
    </location>
</feature>
<dbReference type="Pfam" id="PF00849">
    <property type="entry name" value="PseudoU_synth_2"/>
    <property type="match status" value="1"/>
</dbReference>
<comment type="similarity">
    <text evidence="2 4">Belongs to the pseudouridine synthase RluA family.</text>
</comment>